<feature type="transmembrane region" description="Helical" evidence="1">
    <location>
        <begin position="155"/>
        <end position="175"/>
    </location>
</feature>
<keyword evidence="1" id="KW-0812">Transmembrane</keyword>
<dbReference type="PANTHER" id="PTHR34115:SF5">
    <property type="entry name" value="PROTEIN, PUTATIVE-RELATED"/>
    <property type="match status" value="1"/>
</dbReference>
<reference evidence="2 3" key="1">
    <citation type="journal article" date="2021" name="Nat. Commun.">
        <title>Incipient diploidization of the medicinal plant Perilla within 10,000 years.</title>
        <authorList>
            <person name="Zhang Y."/>
            <person name="Shen Q."/>
            <person name="Leng L."/>
            <person name="Zhang D."/>
            <person name="Chen S."/>
            <person name="Shi Y."/>
            <person name="Ning Z."/>
            <person name="Chen S."/>
        </authorList>
    </citation>
    <scope>NUCLEOTIDE SEQUENCE [LARGE SCALE GENOMIC DNA]</scope>
    <source>
        <strain evidence="3">cv. PC099</strain>
    </source>
</reference>
<dbReference type="InterPro" id="IPR053258">
    <property type="entry name" value="Ca-permeable_cation_channel"/>
</dbReference>
<sequence length="213" mass="23812">MAENARNTTSTVHIRLRFFAQLNTAQSASTFHFLGAFSTFIFRHFQTAFLSLKQCLSCSARLQFIAAFNQIMTSAIVVLIAFLQLKYPNSSPFSTHPTAMSVAVSCSAVYCLASAAALRFHLHRLALLAHHLSLSFAYISVASLASVLLSDWAAPFVYSVFGSLSAAELLFFLLCKFDCAEFEVRRWCFPRFFNEIWRGVGNSSELLLQRLPI</sequence>
<protein>
    <submittedName>
        <fullName evidence="2">UDP-Glycosyltransferase superfamily protein</fullName>
    </submittedName>
</protein>
<evidence type="ECO:0000256" key="1">
    <source>
        <dbReference type="SAM" id="Phobius"/>
    </source>
</evidence>
<feature type="transmembrane region" description="Helical" evidence="1">
    <location>
        <begin position="64"/>
        <end position="85"/>
    </location>
</feature>
<comment type="caution">
    <text evidence="2">The sequence shown here is derived from an EMBL/GenBank/DDBJ whole genome shotgun (WGS) entry which is preliminary data.</text>
</comment>
<evidence type="ECO:0000313" key="2">
    <source>
        <dbReference type="EMBL" id="KAH6833426.1"/>
    </source>
</evidence>
<feature type="transmembrane region" description="Helical" evidence="1">
    <location>
        <begin position="125"/>
        <end position="149"/>
    </location>
</feature>
<keyword evidence="1" id="KW-1133">Transmembrane helix</keyword>
<dbReference type="AlphaFoldDB" id="A0AAD4PBK6"/>
<keyword evidence="1" id="KW-0472">Membrane</keyword>
<feature type="transmembrane region" description="Helical" evidence="1">
    <location>
        <begin position="97"/>
        <end position="118"/>
    </location>
</feature>
<dbReference type="Proteomes" id="UP001190926">
    <property type="component" value="Unassembled WGS sequence"/>
</dbReference>
<accession>A0AAD4PBK6</accession>
<gene>
    <name evidence="2" type="ORF">C2S53_012648</name>
</gene>
<proteinExistence type="predicted"/>
<organism evidence="2 3">
    <name type="scientific">Perilla frutescens var. hirtella</name>
    <name type="common">Perilla citriodora</name>
    <name type="synonym">Perilla setoyensis</name>
    <dbReference type="NCBI Taxonomy" id="608512"/>
    <lineage>
        <taxon>Eukaryota</taxon>
        <taxon>Viridiplantae</taxon>
        <taxon>Streptophyta</taxon>
        <taxon>Embryophyta</taxon>
        <taxon>Tracheophyta</taxon>
        <taxon>Spermatophyta</taxon>
        <taxon>Magnoliopsida</taxon>
        <taxon>eudicotyledons</taxon>
        <taxon>Gunneridae</taxon>
        <taxon>Pentapetalae</taxon>
        <taxon>asterids</taxon>
        <taxon>lamiids</taxon>
        <taxon>Lamiales</taxon>
        <taxon>Lamiaceae</taxon>
        <taxon>Nepetoideae</taxon>
        <taxon>Elsholtzieae</taxon>
        <taxon>Perilla</taxon>
    </lineage>
</organism>
<dbReference type="EMBL" id="SDAM02000058">
    <property type="protein sequence ID" value="KAH6833426.1"/>
    <property type="molecule type" value="Genomic_DNA"/>
</dbReference>
<dbReference type="PANTHER" id="PTHR34115">
    <property type="entry name" value="PROTEIN, PUTATIVE-RELATED"/>
    <property type="match status" value="1"/>
</dbReference>
<keyword evidence="3" id="KW-1185">Reference proteome</keyword>
<name>A0AAD4PBK6_PERFH</name>
<evidence type="ECO:0000313" key="3">
    <source>
        <dbReference type="Proteomes" id="UP001190926"/>
    </source>
</evidence>